<evidence type="ECO:0000313" key="2">
    <source>
        <dbReference type="EMBL" id="EIW85768.1"/>
    </source>
</evidence>
<dbReference type="OMA" id="DNALPDT"/>
<dbReference type="RefSeq" id="XP_007765150.1">
    <property type="nucleotide sequence ID" value="XM_007766960.1"/>
</dbReference>
<dbReference type="Proteomes" id="UP000053558">
    <property type="component" value="Unassembled WGS sequence"/>
</dbReference>
<feature type="region of interest" description="Disordered" evidence="1">
    <location>
        <begin position="420"/>
        <end position="441"/>
    </location>
</feature>
<feature type="compositionally biased region" description="Low complexity" evidence="1">
    <location>
        <begin position="514"/>
        <end position="536"/>
    </location>
</feature>
<name>A0A5M3N326_CONPW</name>
<gene>
    <name evidence="2" type="ORF">CONPUDRAFT_150549</name>
</gene>
<feature type="region of interest" description="Disordered" evidence="1">
    <location>
        <begin position="384"/>
        <end position="406"/>
    </location>
</feature>
<sequence>MPDSDDEEFPSVIGGLALDDDERFTRSLQAIAQLPDTASNVQVRKALHDTQEEHKCLFDAFCALKDQVRVLYTLLPKDKKRSFDRGLSLGTMMYESKFKSKGASFATRVRPWVSDGTFPLSPLARNIDPNDPSRFENANAGVQGAMADVYHHMGDNNHDVIEQEETFASSFTKGVDGARRIYTTALRGAQVQIFGSELTAERKLRLLKKDIKSSKYDRQAPVLYANPDKPVPQEFLMSEALIKAIIVKFFGPTGLKTRRLPRSRSKAKGSQLTKVEPQMIASTSVDVRYLLTNDPMYLNPGSPSGIPYGADRDKVLQSLLTGNAVWSFKVLELFNYEIFGIPPTSSTNPLMKQPSEAPGAQEEDEEDTLNADLDAYYASLNSESSAAPELSPMSAAEPSDEGSQSLSALTKQVNHLALEPASPGVANPDEPGANDAGDGVNANNEAIATAYLQERSSAVENGGGGLRREAAYLDIQSKDAIDHPAISTGAMNVTNEDSVSAGRRRQGGGSPQVISSGSISAAGRATQGRATTRASRNPANADRLEGTDILADATAAKGRGRGPTTRVKKTT</sequence>
<proteinExistence type="predicted"/>
<protein>
    <submittedName>
        <fullName evidence="2">Uncharacterized protein</fullName>
    </submittedName>
</protein>
<accession>A0A5M3N326</accession>
<keyword evidence="3" id="KW-1185">Reference proteome</keyword>
<dbReference type="GeneID" id="19202709"/>
<evidence type="ECO:0000313" key="3">
    <source>
        <dbReference type="Proteomes" id="UP000053558"/>
    </source>
</evidence>
<organism evidence="2 3">
    <name type="scientific">Coniophora puteana (strain RWD-64-598)</name>
    <name type="common">Brown rot fungus</name>
    <dbReference type="NCBI Taxonomy" id="741705"/>
    <lineage>
        <taxon>Eukaryota</taxon>
        <taxon>Fungi</taxon>
        <taxon>Dikarya</taxon>
        <taxon>Basidiomycota</taxon>
        <taxon>Agaricomycotina</taxon>
        <taxon>Agaricomycetes</taxon>
        <taxon>Agaricomycetidae</taxon>
        <taxon>Boletales</taxon>
        <taxon>Coniophorineae</taxon>
        <taxon>Coniophoraceae</taxon>
        <taxon>Coniophora</taxon>
    </lineage>
</organism>
<dbReference type="OrthoDB" id="2691745at2759"/>
<feature type="region of interest" description="Disordered" evidence="1">
    <location>
        <begin position="497"/>
        <end position="571"/>
    </location>
</feature>
<feature type="region of interest" description="Disordered" evidence="1">
    <location>
        <begin position="345"/>
        <end position="367"/>
    </location>
</feature>
<evidence type="ECO:0000256" key="1">
    <source>
        <dbReference type="SAM" id="MobiDB-lite"/>
    </source>
</evidence>
<dbReference type="KEGG" id="cput:CONPUDRAFT_150549"/>
<dbReference type="EMBL" id="JH711574">
    <property type="protein sequence ID" value="EIW85768.1"/>
    <property type="molecule type" value="Genomic_DNA"/>
</dbReference>
<reference evidence="3" key="1">
    <citation type="journal article" date="2012" name="Science">
        <title>The Paleozoic origin of enzymatic lignin decomposition reconstructed from 31 fungal genomes.</title>
        <authorList>
            <person name="Floudas D."/>
            <person name="Binder M."/>
            <person name="Riley R."/>
            <person name="Barry K."/>
            <person name="Blanchette R.A."/>
            <person name="Henrissat B."/>
            <person name="Martinez A.T."/>
            <person name="Otillar R."/>
            <person name="Spatafora J.W."/>
            <person name="Yadav J.S."/>
            <person name="Aerts A."/>
            <person name="Benoit I."/>
            <person name="Boyd A."/>
            <person name="Carlson A."/>
            <person name="Copeland A."/>
            <person name="Coutinho P.M."/>
            <person name="de Vries R.P."/>
            <person name="Ferreira P."/>
            <person name="Findley K."/>
            <person name="Foster B."/>
            <person name="Gaskell J."/>
            <person name="Glotzer D."/>
            <person name="Gorecki P."/>
            <person name="Heitman J."/>
            <person name="Hesse C."/>
            <person name="Hori C."/>
            <person name="Igarashi K."/>
            <person name="Jurgens J.A."/>
            <person name="Kallen N."/>
            <person name="Kersten P."/>
            <person name="Kohler A."/>
            <person name="Kuees U."/>
            <person name="Kumar T.K.A."/>
            <person name="Kuo A."/>
            <person name="LaButti K."/>
            <person name="Larrondo L.F."/>
            <person name="Lindquist E."/>
            <person name="Ling A."/>
            <person name="Lombard V."/>
            <person name="Lucas S."/>
            <person name="Lundell T."/>
            <person name="Martin R."/>
            <person name="McLaughlin D.J."/>
            <person name="Morgenstern I."/>
            <person name="Morin E."/>
            <person name="Murat C."/>
            <person name="Nagy L.G."/>
            <person name="Nolan M."/>
            <person name="Ohm R.A."/>
            <person name="Patyshakuliyeva A."/>
            <person name="Rokas A."/>
            <person name="Ruiz-Duenas F.J."/>
            <person name="Sabat G."/>
            <person name="Salamov A."/>
            <person name="Samejima M."/>
            <person name="Schmutz J."/>
            <person name="Slot J.C."/>
            <person name="St John F."/>
            <person name="Stenlid J."/>
            <person name="Sun H."/>
            <person name="Sun S."/>
            <person name="Syed K."/>
            <person name="Tsang A."/>
            <person name="Wiebenga A."/>
            <person name="Young D."/>
            <person name="Pisabarro A."/>
            <person name="Eastwood D.C."/>
            <person name="Martin F."/>
            <person name="Cullen D."/>
            <person name="Grigoriev I.V."/>
            <person name="Hibbett D.S."/>
        </authorList>
    </citation>
    <scope>NUCLEOTIDE SEQUENCE [LARGE SCALE GENOMIC DNA]</scope>
    <source>
        <strain evidence="3">RWD-64-598 SS2</strain>
    </source>
</reference>
<comment type="caution">
    <text evidence="2">The sequence shown here is derived from an EMBL/GenBank/DDBJ whole genome shotgun (WGS) entry which is preliminary data.</text>
</comment>
<dbReference type="AlphaFoldDB" id="A0A5M3N326"/>